<keyword evidence="2" id="KW-1185">Reference proteome</keyword>
<organism evidence="1 2">
    <name type="scientific">Digitaria exilis</name>
    <dbReference type="NCBI Taxonomy" id="1010633"/>
    <lineage>
        <taxon>Eukaryota</taxon>
        <taxon>Viridiplantae</taxon>
        <taxon>Streptophyta</taxon>
        <taxon>Embryophyta</taxon>
        <taxon>Tracheophyta</taxon>
        <taxon>Spermatophyta</taxon>
        <taxon>Magnoliopsida</taxon>
        <taxon>Liliopsida</taxon>
        <taxon>Poales</taxon>
        <taxon>Poaceae</taxon>
        <taxon>PACMAD clade</taxon>
        <taxon>Panicoideae</taxon>
        <taxon>Panicodae</taxon>
        <taxon>Paniceae</taxon>
        <taxon>Anthephorinae</taxon>
        <taxon>Digitaria</taxon>
    </lineage>
</organism>
<evidence type="ECO:0000313" key="1">
    <source>
        <dbReference type="EMBL" id="KAF8706496.1"/>
    </source>
</evidence>
<accession>A0A835EQV6</accession>
<dbReference type="AlphaFoldDB" id="A0A835EQV6"/>
<dbReference type="EMBL" id="JACEFO010001767">
    <property type="protein sequence ID" value="KAF8706496.1"/>
    <property type="molecule type" value="Genomic_DNA"/>
</dbReference>
<evidence type="ECO:0000313" key="2">
    <source>
        <dbReference type="Proteomes" id="UP000636709"/>
    </source>
</evidence>
<comment type="caution">
    <text evidence="1">The sequence shown here is derived from an EMBL/GenBank/DDBJ whole genome shotgun (WGS) entry which is preliminary data.</text>
</comment>
<dbReference type="Proteomes" id="UP000636709">
    <property type="component" value="Unassembled WGS sequence"/>
</dbReference>
<sequence length="105" mass="11894">MARTAITTWSKTGDWVLPFHTKAEYVPEVGLWLGLSASSPTDLCAILVMCHRCPMVQRVGLDADLPEDWSLKSRTLVNLGARERTLRRIKHKSKCLVADRIEYVL</sequence>
<dbReference type="OrthoDB" id="719852at2759"/>
<dbReference type="InterPro" id="IPR012871">
    <property type="entry name" value="DUF1668_ORYSA"/>
</dbReference>
<reference evidence="1" key="1">
    <citation type="submission" date="2020-07" db="EMBL/GenBank/DDBJ databases">
        <title>Genome sequence and genetic diversity analysis of an under-domesticated orphan crop, white fonio (Digitaria exilis).</title>
        <authorList>
            <person name="Bennetzen J.L."/>
            <person name="Chen S."/>
            <person name="Ma X."/>
            <person name="Wang X."/>
            <person name="Yssel A.E.J."/>
            <person name="Chaluvadi S.R."/>
            <person name="Johnson M."/>
            <person name="Gangashetty P."/>
            <person name="Hamidou F."/>
            <person name="Sanogo M.D."/>
            <person name="Zwaenepoel A."/>
            <person name="Wallace J."/>
            <person name="Van De Peer Y."/>
            <person name="Van Deynze A."/>
        </authorList>
    </citation>
    <scope>NUCLEOTIDE SEQUENCE</scope>
    <source>
        <tissue evidence="1">Leaves</tissue>
    </source>
</reference>
<dbReference type="Pfam" id="PF07893">
    <property type="entry name" value="DUF1668"/>
    <property type="match status" value="1"/>
</dbReference>
<dbReference type="PANTHER" id="PTHR33085:SF49">
    <property type="entry name" value="OS03G0778800 PROTEIN"/>
    <property type="match status" value="1"/>
</dbReference>
<gene>
    <name evidence="1" type="ORF">HU200_030772</name>
</gene>
<proteinExistence type="predicted"/>
<protein>
    <submittedName>
        <fullName evidence="1">Uncharacterized protein</fullName>
    </submittedName>
</protein>
<dbReference type="PANTHER" id="PTHR33085">
    <property type="entry name" value="OS12G0113100 PROTEIN-RELATED"/>
    <property type="match status" value="1"/>
</dbReference>
<name>A0A835EQV6_9POAL</name>